<dbReference type="Gene3D" id="3.40.1620.10">
    <property type="entry name" value="YefM-like domain"/>
    <property type="match status" value="1"/>
</dbReference>
<evidence type="ECO:0000313" key="3">
    <source>
        <dbReference type="EMBL" id="RJX71794.1"/>
    </source>
</evidence>
<proteinExistence type="inferred from homology"/>
<dbReference type="InterPro" id="IPR051405">
    <property type="entry name" value="phD/YefM_antitoxin"/>
</dbReference>
<dbReference type="AlphaFoldDB" id="A0A419R6Q4"/>
<gene>
    <name evidence="3" type="ORF">D6858_00090</name>
</gene>
<dbReference type="OrthoDB" id="9802003at2"/>
<organism evidence="3 4">
    <name type="scientific">Tsuneonella suprasediminis</name>
    <dbReference type="NCBI Taxonomy" id="2306996"/>
    <lineage>
        <taxon>Bacteria</taxon>
        <taxon>Pseudomonadati</taxon>
        <taxon>Pseudomonadota</taxon>
        <taxon>Alphaproteobacteria</taxon>
        <taxon>Sphingomonadales</taxon>
        <taxon>Erythrobacteraceae</taxon>
        <taxon>Tsuneonella</taxon>
    </lineage>
</organism>
<dbReference type="RefSeq" id="WP_120105829.1">
    <property type="nucleotide sequence ID" value="NZ_RAHJ01000001.1"/>
</dbReference>
<dbReference type="Proteomes" id="UP000284322">
    <property type="component" value="Unassembled WGS sequence"/>
</dbReference>
<dbReference type="Pfam" id="PF02604">
    <property type="entry name" value="PhdYeFM_antitox"/>
    <property type="match status" value="1"/>
</dbReference>
<dbReference type="PANTHER" id="PTHR33713">
    <property type="entry name" value="ANTITOXIN YAFN-RELATED"/>
    <property type="match status" value="1"/>
</dbReference>
<evidence type="ECO:0000256" key="1">
    <source>
        <dbReference type="ARBA" id="ARBA00009981"/>
    </source>
</evidence>
<dbReference type="Gene3D" id="6.10.250.330">
    <property type="match status" value="1"/>
</dbReference>
<comment type="caution">
    <text evidence="3">The sequence shown here is derived from an EMBL/GenBank/DDBJ whole genome shotgun (WGS) entry which is preliminary data.</text>
</comment>
<sequence length="84" mass="9494">MDVITYSEARANLKDVMDEVVNDRTQVIVTRRKAASVVMVSLDDWNAMEETMHLLSSRANAQRLRESIDQMDNAGGAERDILEP</sequence>
<accession>A0A419R6Q4</accession>
<dbReference type="InterPro" id="IPR006442">
    <property type="entry name" value="Antitoxin_Phd/YefM"/>
</dbReference>
<keyword evidence="4" id="KW-1185">Reference proteome</keyword>
<name>A0A419R6Q4_9SPHN</name>
<dbReference type="InterPro" id="IPR036165">
    <property type="entry name" value="YefM-like_sf"/>
</dbReference>
<evidence type="ECO:0000313" key="4">
    <source>
        <dbReference type="Proteomes" id="UP000284322"/>
    </source>
</evidence>
<protein>
    <recommendedName>
        <fullName evidence="2">Antitoxin</fullName>
    </recommendedName>
</protein>
<dbReference type="NCBIfam" id="TIGR01552">
    <property type="entry name" value="phd_fam"/>
    <property type="match status" value="1"/>
</dbReference>
<reference evidence="3 4" key="1">
    <citation type="submission" date="2018-09" db="EMBL/GenBank/DDBJ databases">
        <title>Altererythrobacter sp.Ery1 and Ery12, the genome sequencing of novel strains in genus Alterythrobacter.</title>
        <authorList>
            <person name="Cheng H."/>
            <person name="Wu Y.-H."/>
            <person name="Fang C."/>
            <person name="Xu X.-W."/>
        </authorList>
    </citation>
    <scope>NUCLEOTIDE SEQUENCE [LARGE SCALE GENOMIC DNA]</scope>
    <source>
        <strain evidence="3 4">Ery12</strain>
    </source>
</reference>
<dbReference type="PANTHER" id="PTHR33713:SF6">
    <property type="entry name" value="ANTITOXIN YEFM"/>
    <property type="match status" value="1"/>
</dbReference>
<evidence type="ECO:0000256" key="2">
    <source>
        <dbReference type="RuleBase" id="RU362080"/>
    </source>
</evidence>
<dbReference type="EMBL" id="RAHJ01000001">
    <property type="protein sequence ID" value="RJX71794.1"/>
    <property type="molecule type" value="Genomic_DNA"/>
</dbReference>
<comment type="similarity">
    <text evidence="1 2">Belongs to the phD/YefM antitoxin family.</text>
</comment>
<dbReference type="SUPFAM" id="SSF143120">
    <property type="entry name" value="YefM-like"/>
    <property type="match status" value="1"/>
</dbReference>
<comment type="function">
    <text evidence="2">Antitoxin component of a type II toxin-antitoxin (TA) system.</text>
</comment>